<evidence type="ECO:0000256" key="1">
    <source>
        <dbReference type="SAM" id="MobiDB-lite"/>
    </source>
</evidence>
<gene>
    <name evidence="4" type="ORF">ETD96_09670</name>
</gene>
<feature type="chain" id="PRO_5024340703" description="IPT/TIG domain-containing protein" evidence="3">
    <location>
        <begin position="31"/>
        <end position="257"/>
    </location>
</feature>
<proteinExistence type="predicted"/>
<evidence type="ECO:0000313" key="4">
    <source>
        <dbReference type="EMBL" id="TMR40672.1"/>
    </source>
</evidence>
<dbReference type="AlphaFoldDB" id="A0A5S4H6S9"/>
<feature type="transmembrane region" description="Helical" evidence="2">
    <location>
        <begin position="234"/>
        <end position="254"/>
    </location>
</feature>
<dbReference type="Gene3D" id="2.60.40.230">
    <property type="entry name" value="Neocarzinostatin-like"/>
    <property type="match status" value="1"/>
</dbReference>
<feature type="compositionally biased region" description="Gly residues" evidence="1">
    <location>
        <begin position="164"/>
        <end position="176"/>
    </location>
</feature>
<reference evidence="4 5" key="1">
    <citation type="submission" date="2019-05" db="EMBL/GenBank/DDBJ databases">
        <title>Draft genome sequence of Actinomadura geliboluensis A8036.</title>
        <authorList>
            <person name="Saricaoglu S."/>
            <person name="Isik K."/>
        </authorList>
    </citation>
    <scope>NUCLEOTIDE SEQUENCE [LARGE SCALE GENOMIC DNA]</scope>
    <source>
        <strain evidence="4 5">A8036</strain>
    </source>
</reference>
<dbReference type="InterPro" id="IPR027273">
    <property type="entry name" value="Neocarzinostatin-like"/>
</dbReference>
<evidence type="ECO:0008006" key="6">
    <source>
        <dbReference type="Google" id="ProtNLM"/>
    </source>
</evidence>
<sequence>MSRCQRILGPVVAVAAAGFGLVAVAPPAHAASLRVSPTANLAPGGQSVTVSGSGFDAARNSGFGVYVVFGPRRAGFHRNANAFASAVWVHRGGSGGGQARMSAAGTFTVTLTAKAKYTDGDGRAVDCAATGCYVMAFAAHGVPDRSQDAFVPVSFRGSRSSGGTSPGGTTSGGGSGPAAAPSGRTTAAPNATAGTAAPPAAGAAPQASPAGSATPLAVEPYRVTAAGAPAQSPWPFWLAVGAVGVAALAVRRLARRR</sequence>
<feature type="signal peptide" evidence="3">
    <location>
        <begin position="1"/>
        <end position="30"/>
    </location>
</feature>
<evidence type="ECO:0000313" key="5">
    <source>
        <dbReference type="Proteomes" id="UP000305238"/>
    </source>
</evidence>
<evidence type="ECO:0000256" key="3">
    <source>
        <dbReference type="SAM" id="SignalP"/>
    </source>
</evidence>
<accession>A0A5S4H6S9</accession>
<evidence type="ECO:0000256" key="2">
    <source>
        <dbReference type="SAM" id="Phobius"/>
    </source>
</evidence>
<dbReference type="OrthoDB" id="4451361at2"/>
<keyword evidence="5" id="KW-1185">Reference proteome</keyword>
<keyword evidence="2" id="KW-1133">Transmembrane helix</keyword>
<name>A0A5S4H6S9_9ACTN</name>
<organism evidence="4 5">
    <name type="scientific">Actinomadura geliboluensis</name>
    <dbReference type="NCBI Taxonomy" id="882440"/>
    <lineage>
        <taxon>Bacteria</taxon>
        <taxon>Bacillati</taxon>
        <taxon>Actinomycetota</taxon>
        <taxon>Actinomycetes</taxon>
        <taxon>Streptosporangiales</taxon>
        <taxon>Thermomonosporaceae</taxon>
        <taxon>Actinomadura</taxon>
    </lineage>
</organism>
<feature type="compositionally biased region" description="Low complexity" evidence="1">
    <location>
        <begin position="177"/>
        <end position="213"/>
    </location>
</feature>
<dbReference type="SUPFAM" id="SSF49319">
    <property type="entry name" value="Actinoxanthin-like"/>
    <property type="match status" value="1"/>
</dbReference>
<keyword evidence="3" id="KW-0732">Signal</keyword>
<keyword evidence="2" id="KW-0472">Membrane</keyword>
<feature type="region of interest" description="Disordered" evidence="1">
    <location>
        <begin position="154"/>
        <end position="213"/>
    </location>
</feature>
<dbReference type="RefSeq" id="WP_138635973.1">
    <property type="nucleotide sequence ID" value="NZ_VCKZ01000047.1"/>
</dbReference>
<dbReference type="EMBL" id="VCKZ01000047">
    <property type="protein sequence ID" value="TMR40672.1"/>
    <property type="molecule type" value="Genomic_DNA"/>
</dbReference>
<dbReference type="Proteomes" id="UP000305238">
    <property type="component" value="Unassembled WGS sequence"/>
</dbReference>
<keyword evidence="2" id="KW-0812">Transmembrane</keyword>
<protein>
    <recommendedName>
        <fullName evidence="6">IPT/TIG domain-containing protein</fullName>
    </recommendedName>
</protein>
<comment type="caution">
    <text evidence="4">The sequence shown here is derived from an EMBL/GenBank/DDBJ whole genome shotgun (WGS) entry which is preliminary data.</text>
</comment>